<reference evidence="1 2" key="1">
    <citation type="submission" date="2024-10" db="EMBL/GenBank/DDBJ databases">
        <authorList>
            <person name="Topkara A.R."/>
            <person name="Saygin H."/>
        </authorList>
    </citation>
    <scope>NUCLEOTIDE SEQUENCE [LARGE SCALE GENOMIC DNA]</scope>
    <source>
        <strain evidence="1 2">M3C6</strain>
    </source>
</reference>
<evidence type="ECO:0008006" key="3">
    <source>
        <dbReference type="Google" id="ProtNLM"/>
    </source>
</evidence>
<gene>
    <name evidence="1" type="ORF">ACFLIM_48220</name>
</gene>
<dbReference type="EMBL" id="JBICRM010000063">
    <property type="protein sequence ID" value="MFG1710973.1"/>
    <property type="molecule type" value="Genomic_DNA"/>
</dbReference>
<evidence type="ECO:0000313" key="2">
    <source>
        <dbReference type="Proteomes" id="UP001603978"/>
    </source>
</evidence>
<sequence length="73" mass="7853">MTAYLQAAATVAALALMYVVCIRPMMRKGGSCHTTAGRPAGLDEQIRGLRKELTLLRHEADLRRSASRPDGGA</sequence>
<comment type="caution">
    <text evidence="1">The sequence shown here is derived from an EMBL/GenBank/DDBJ whole genome shotgun (WGS) entry which is preliminary data.</text>
</comment>
<protein>
    <recommendedName>
        <fullName evidence="3">Phage shock protein B</fullName>
    </recommendedName>
</protein>
<accession>A0ABW7AU55</accession>
<organism evidence="1 2">
    <name type="scientific">Nonomuraea marmarensis</name>
    <dbReference type="NCBI Taxonomy" id="3351344"/>
    <lineage>
        <taxon>Bacteria</taxon>
        <taxon>Bacillati</taxon>
        <taxon>Actinomycetota</taxon>
        <taxon>Actinomycetes</taxon>
        <taxon>Streptosporangiales</taxon>
        <taxon>Streptosporangiaceae</taxon>
        <taxon>Nonomuraea</taxon>
    </lineage>
</organism>
<dbReference type="RefSeq" id="WP_393177301.1">
    <property type="nucleotide sequence ID" value="NZ_JBICRM010000063.1"/>
</dbReference>
<evidence type="ECO:0000313" key="1">
    <source>
        <dbReference type="EMBL" id="MFG1710973.1"/>
    </source>
</evidence>
<name>A0ABW7AU55_9ACTN</name>
<keyword evidence="2" id="KW-1185">Reference proteome</keyword>
<proteinExistence type="predicted"/>
<dbReference type="Proteomes" id="UP001603978">
    <property type="component" value="Unassembled WGS sequence"/>
</dbReference>